<dbReference type="SUPFAM" id="SSF48264">
    <property type="entry name" value="Cytochrome P450"/>
    <property type="match status" value="1"/>
</dbReference>
<dbReference type="InterPro" id="IPR036396">
    <property type="entry name" value="Cyt_P450_sf"/>
</dbReference>
<evidence type="ECO:0000256" key="2">
    <source>
        <dbReference type="ARBA" id="ARBA00010617"/>
    </source>
</evidence>
<dbReference type="GO" id="GO:0020037">
    <property type="term" value="F:heme binding"/>
    <property type="evidence" value="ECO:0007669"/>
    <property type="project" value="InterPro"/>
</dbReference>
<comment type="similarity">
    <text evidence="2 7">Belongs to the cytochrome P450 family.</text>
</comment>
<dbReference type="GO" id="GO:0005506">
    <property type="term" value="F:iron ion binding"/>
    <property type="evidence" value="ECO:0007669"/>
    <property type="project" value="InterPro"/>
</dbReference>
<proteinExistence type="inferred from homology"/>
<gene>
    <name evidence="8" type="ORF">K458DRAFT_447855</name>
</gene>
<accession>A0A6G1ICL8</accession>
<evidence type="ECO:0000256" key="1">
    <source>
        <dbReference type="ARBA" id="ARBA00001971"/>
    </source>
</evidence>
<dbReference type="Pfam" id="PF00067">
    <property type="entry name" value="p450"/>
    <property type="match status" value="1"/>
</dbReference>
<dbReference type="OrthoDB" id="1470350at2759"/>
<sequence length="449" mass="50999">MDFVIGTANVDWMNRYHVRYGSTFQLDSLFGKTRVMTIAPENLQAVYANGKNFGIQPHRLHAMEYFCGQGFLTTDGHTWQNSRRMLKPSFAKGNISDFTFLSREVESLMNKIPRDGSTVDLQPLLFLMAVAYRRQFLNTSLHFLLGVDRSPESESAPCTAESFVGAFHEAIKGTGIRIMLGRFKGLAPKKQYYTACHLAHEYLDYYVQQAFEHKSYSYASPSSTGALKTRNMIQGLASQTDDVKYIRSQILQGMIASEETTAVLISNTIFLLSRHPQYWQQLRDQVREQGEELFNFEQLSKFVLLQNILSESLRLYPVFSHMSRTCLNDTTLPIGGGADQKQPILITQGANVFTSFYTLHRDKSVFGPDAESFAPERWERIHPAQWEYLPFGGGQRACLGKEKVLAEAAFVVARLAQRFEKLESEDARPWKGKMRLSAKNLNGCKVCLL</sequence>
<dbReference type="PRINTS" id="PR00385">
    <property type="entry name" value="P450"/>
</dbReference>
<dbReference type="PANTHER" id="PTHR24287">
    <property type="entry name" value="P450, PUTATIVE (EUROFUNG)-RELATED"/>
    <property type="match status" value="1"/>
</dbReference>
<dbReference type="PANTHER" id="PTHR24287:SF17">
    <property type="entry name" value="P450, PUTATIVE (EUROFUNG)-RELATED"/>
    <property type="match status" value="1"/>
</dbReference>
<dbReference type="Proteomes" id="UP000799291">
    <property type="component" value="Unassembled WGS sequence"/>
</dbReference>
<keyword evidence="6 7" id="KW-0503">Monooxygenase</keyword>
<keyword evidence="4 7" id="KW-0560">Oxidoreductase</keyword>
<comment type="cofactor">
    <cofactor evidence="1">
        <name>heme</name>
        <dbReference type="ChEBI" id="CHEBI:30413"/>
    </cofactor>
</comment>
<evidence type="ECO:0000256" key="5">
    <source>
        <dbReference type="ARBA" id="ARBA00023004"/>
    </source>
</evidence>
<evidence type="ECO:0000313" key="9">
    <source>
        <dbReference type="Proteomes" id="UP000799291"/>
    </source>
</evidence>
<dbReference type="GO" id="GO:0016712">
    <property type="term" value="F:oxidoreductase activity, acting on paired donors, with incorporation or reduction of molecular oxygen, reduced flavin or flavoprotein as one donor, and incorporation of one atom of oxygen"/>
    <property type="evidence" value="ECO:0007669"/>
    <property type="project" value="InterPro"/>
</dbReference>
<reference evidence="8" key="1">
    <citation type="journal article" date="2020" name="Stud. Mycol.">
        <title>101 Dothideomycetes genomes: a test case for predicting lifestyles and emergence of pathogens.</title>
        <authorList>
            <person name="Haridas S."/>
            <person name="Albert R."/>
            <person name="Binder M."/>
            <person name="Bloem J."/>
            <person name="Labutti K."/>
            <person name="Salamov A."/>
            <person name="Andreopoulos B."/>
            <person name="Baker S."/>
            <person name="Barry K."/>
            <person name="Bills G."/>
            <person name="Bluhm B."/>
            <person name="Cannon C."/>
            <person name="Castanera R."/>
            <person name="Culley D."/>
            <person name="Daum C."/>
            <person name="Ezra D."/>
            <person name="Gonzalez J."/>
            <person name="Henrissat B."/>
            <person name="Kuo A."/>
            <person name="Liang C."/>
            <person name="Lipzen A."/>
            <person name="Lutzoni F."/>
            <person name="Magnuson J."/>
            <person name="Mondo S."/>
            <person name="Nolan M."/>
            <person name="Ohm R."/>
            <person name="Pangilinan J."/>
            <person name="Park H.-J."/>
            <person name="Ramirez L."/>
            <person name="Alfaro M."/>
            <person name="Sun H."/>
            <person name="Tritt A."/>
            <person name="Yoshinaga Y."/>
            <person name="Zwiers L.-H."/>
            <person name="Turgeon B."/>
            <person name="Goodwin S."/>
            <person name="Spatafora J."/>
            <person name="Crous P."/>
            <person name="Grigoriev I."/>
        </authorList>
    </citation>
    <scope>NUCLEOTIDE SEQUENCE</scope>
    <source>
        <strain evidence="8">CBS 122367</strain>
    </source>
</reference>
<protein>
    <submittedName>
        <fullName evidence="8">Cytochrome P450</fullName>
    </submittedName>
</protein>
<keyword evidence="9" id="KW-1185">Reference proteome</keyword>
<dbReference type="InterPro" id="IPR017972">
    <property type="entry name" value="Cyt_P450_CS"/>
</dbReference>
<evidence type="ECO:0000313" key="8">
    <source>
        <dbReference type="EMBL" id="KAF2675780.1"/>
    </source>
</evidence>
<dbReference type="EMBL" id="MU005648">
    <property type="protein sequence ID" value="KAF2675780.1"/>
    <property type="molecule type" value="Genomic_DNA"/>
</dbReference>
<dbReference type="InterPro" id="IPR002974">
    <property type="entry name" value="Cyt_P450_E_CYP52_ascomycetes"/>
</dbReference>
<dbReference type="InterPro" id="IPR047146">
    <property type="entry name" value="Cyt_P450_E_CYP52_fungi"/>
</dbReference>
<organism evidence="8 9">
    <name type="scientific">Lentithecium fluviatile CBS 122367</name>
    <dbReference type="NCBI Taxonomy" id="1168545"/>
    <lineage>
        <taxon>Eukaryota</taxon>
        <taxon>Fungi</taxon>
        <taxon>Dikarya</taxon>
        <taxon>Ascomycota</taxon>
        <taxon>Pezizomycotina</taxon>
        <taxon>Dothideomycetes</taxon>
        <taxon>Pleosporomycetidae</taxon>
        <taxon>Pleosporales</taxon>
        <taxon>Massarineae</taxon>
        <taxon>Lentitheciaceae</taxon>
        <taxon>Lentithecium</taxon>
    </lineage>
</organism>
<keyword evidence="7" id="KW-0349">Heme</keyword>
<dbReference type="PRINTS" id="PR01239">
    <property type="entry name" value="EP450IICYP52"/>
</dbReference>
<evidence type="ECO:0000256" key="7">
    <source>
        <dbReference type="RuleBase" id="RU000461"/>
    </source>
</evidence>
<dbReference type="PROSITE" id="PS00086">
    <property type="entry name" value="CYTOCHROME_P450"/>
    <property type="match status" value="1"/>
</dbReference>
<evidence type="ECO:0000256" key="4">
    <source>
        <dbReference type="ARBA" id="ARBA00023002"/>
    </source>
</evidence>
<dbReference type="Gene3D" id="1.10.630.10">
    <property type="entry name" value="Cytochrome P450"/>
    <property type="match status" value="1"/>
</dbReference>
<dbReference type="CDD" id="cd11063">
    <property type="entry name" value="CYP52"/>
    <property type="match status" value="1"/>
</dbReference>
<keyword evidence="5 7" id="KW-0408">Iron</keyword>
<evidence type="ECO:0000256" key="6">
    <source>
        <dbReference type="ARBA" id="ARBA00023033"/>
    </source>
</evidence>
<dbReference type="AlphaFoldDB" id="A0A6G1ICL8"/>
<dbReference type="InterPro" id="IPR001128">
    <property type="entry name" value="Cyt_P450"/>
</dbReference>
<name>A0A6G1ICL8_9PLEO</name>
<evidence type="ECO:0000256" key="3">
    <source>
        <dbReference type="ARBA" id="ARBA00022723"/>
    </source>
</evidence>
<keyword evidence="3 7" id="KW-0479">Metal-binding</keyword>